<comment type="caution">
    <text evidence="2">The sequence shown here is derived from an EMBL/GenBank/DDBJ whole genome shotgun (WGS) entry which is preliminary data.</text>
</comment>
<gene>
    <name evidence="2" type="ORF">ILUMI_03094</name>
</gene>
<keyword evidence="3" id="KW-1185">Reference proteome</keyword>
<dbReference type="AlphaFoldDB" id="A0A8K0DGG0"/>
<reference evidence="2" key="1">
    <citation type="submission" date="2019-08" db="EMBL/GenBank/DDBJ databases">
        <title>The genome of the North American firefly Photinus pyralis.</title>
        <authorList>
            <consortium name="Photinus pyralis genome working group"/>
            <person name="Fallon T.R."/>
            <person name="Sander Lower S.E."/>
            <person name="Weng J.-K."/>
        </authorList>
    </citation>
    <scope>NUCLEOTIDE SEQUENCE</scope>
    <source>
        <strain evidence="2">TRF0915ILg1</strain>
        <tissue evidence="2">Whole body</tissue>
    </source>
</reference>
<sequence>MQITNQAVARHNTLLHRDSQKSAAPQTNRETQSHGTNSVEQISQINNHVSLLQNLSHQRNRTYLLLPTALVNVYDQSNQPIVCKVLLDSGSQSHFVTYNLVKRLGLRLASVNIPVSGINHIKTNIIQMVNIDISSRHANFKRNLIILVVSSITEYIPFTHLNASGFNVPSGLPLADPNFYLSSAIDIPIDCDLVFELLLDSQIRLGKDMPLMQNILLGWIVSGNISRVQNNKNSSVNAMRTSCLFTCETPIDLELQKF</sequence>
<dbReference type="OrthoDB" id="7550373at2759"/>
<evidence type="ECO:0008006" key="4">
    <source>
        <dbReference type="Google" id="ProtNLM"/>
    </source>
</evidence>
<feature type="region of interest" description="Disordered" evidence="1">
    <location>
        <begin position="10"/>
        <end position="37"/>
    </location>
</feature>
<proteinExistence type="predicted"/>
<feature type="compositionally biased region" description="Polar residues" evidence="1">
    <location>
        <begin position="21"/>
        <end position="37"/>
    </location>
</feature>
<protein>
    <recommendedName>
        <fullName evidence="4">Peptidase aspartic putative domain-containing protein</fullName>
    </recommendedName>
</protein>
<evidence type="ECO:0000256" key="1">
    <source>
        <dbReference type="SAM" id="MobiDB-lite"/>
    </source>
</evidence>
<name>A0A8K0DGG0_IGNLU</name>
<dbReference type="EMBL" id="VTPC01001113">
    <property type="protein sequence ID" value="KAF2903092.1"/>
    <property type="molecule type" value="Genomic_DNA"/>
</dbReference>
<evidence type="ECO:0000313" key="2">
    <source>
        <dbReference type="EMBL" id="KAF2903092.1"/>
    </source>
</evidence>
<dbReference type="Proteomes" id="UP000801492">
    <property type="component" value="Unassembled WGS sequence"/>
</dbReference>
<organism evidence="2 3">
    <name type="scientific">Ignelater luminosus</name>
    <name type="common">Cucubano</name>
    <name type="synonym">Pyrophorus luminosus</name>
    <dbReference type="NCBI Taxonomy" id="2038154"/>
    <lineage>
        <taxon>Eukaryota</taxon>
        <taxon>Metazoa</taxon>
        <taxon>Ecdysozoa</taxon>
        <taxon>Arthropoda</taxon>
        <taxon>Hexapoda</taxon>
        <taxon>Insecta</taxon>
        <taxon>Pterygota</taxon>
        <taxon>Neoptera</taxon>
        <taxon>Endopterygota</taxon>
        <taxon>Coleoptera</taxon>
        <taxon>Polyphaga</taxon>
        <taxon>Elateriformia</taxon>
        <taxon>Elateroidea</taxon>
        <taxon>Elateridae</taxon>
        <taxon>Agrypninae</taxon>
        <taxon>Pyrophorini</taxon>
        <taxon>Ignelater</taxon>
    </lineage>
</organism>
<accession>A0A8K0DGG0</accession>
<evidence type="ECO:0000313" key="3">
    <source>
        <dbReference type="Proteomes" id="UP000801492"/>
    </source>
</evidence>